<evidence type="ECO:0000313" key="2">
    <source>
        <dbReference type="EMBL" id="KAL2092619.1"/>
    </source>
</evidence>
<sequence>MENLSVGRGVPRGVAVSGGALQPRKETVEERGIERAAANQLNQMPDLPLPDYETLFPKKRHGVMGQTRWDHIIAEVNQRRMNKAANRDETEVGAAGGDELKVAWAPTLASQSTAAPQETPSEVNDQKDVTSPKTSLLPPKPVLSGKSFGSSSKQAFLPPRPLMPDEVSSSSKQAVQLSKPVAPCQTVELAVEMTDHSPVNPSVEKPLKASNKLLFSALENARKRDSRFAKPQDLNRDERKLYELDPLKKKTLSTSIVLSDTSSIGVEKTQSGTQEVPLVNSRPQTRPKKPKKDSENEPSECASATSKEVVSDCDHPSTLNHCVSVENIQELCSNDEVFEVDPFPSDQFFSHDPWQLPEQSMSGEENHDHFKKIPLDPFFSNCSQNGFTGCSEPNKPIERVSKTVTPTPQISLKKRQAPLPPVTSGSLNTKDKSERHTEESSVEFESKVKTKGDVLGSRNSGIINEEQRNAEQLDMTSVTVVTATKTVFAETSSKRQVEMVVKPNCSQISVSVEKHPQATPTELVSVVENVQKCSTDVTKPSYCLENENNILNATVDVSDQPDDKPVPIAGIMLDTLLTDTDKLICHTNDMQTLKSRPTLPQLVETGCPPMEKDTCEAALRPATKSLAVKEMEVISNKKDRQTDCIEVEPVENLYNADVQKNTIFKCDPFCDDKNRGNDPWNIPEQNTHDCFFTADTKTKPPKIDHDSLTPDDFDIIFGSDKPTNEFSDSCSEKFLDQNKAVPVIDTGTPIAQSLQKKLDSSPLLSFSGIESSETSKSEPEIICQIAGNVVTRPSEELMNAEVMDTSLAPLSRSVIPIQPLVALPGEKYDESITPNHTETAKAAAEKTILQKEMEVIPIRNSQHGTLFQIVSSENVPEADKEDKIIKCDPFPHGRLLLDDSSNHLLCKKGDDTSAHHVSNDMKIEETDLPSNEFYRNCEPDISEVPLSTSSQVDLPFEQQTVEIGPEVILPPDILSKEDPLLNVSLGTSCKPKIDTPDTIPEVLNYKENADLWKVETSPSVINRSAKATFINALHRQQDEMPMTNLEQYLGENTNHVEKLESSYNIQETAELFALANAKDIEEPFGEETLGTSLCFSAPTTAKSDGPWDSDSSQSVVHHSTNQFSEIPPNGAARASQNKHDTPDEIGLFPEVPIVPIVKPRSMESKSKAEPDHIATVAFRDALRKRPGAENLDTILEEDIRHKDTERLWGTDNFSTSFSLPISSPSGMSTTETLGAGSEKPSPLHRLPVYARISPLEVQAVGHHHNVSQLAPAAIR</sequence>
<proteinExistence type="predicted"/>
<reference evidence="2 3" key="1">
    <citation type="submission" date="2024-09" db="EMBL/GenBank/DDBJ databases">
        <title>A chromosome-level genome assembly of Gray's grenadier anchovy, Coilia grayii.</title>
        <authorList>
            <person name="Fu Z."/>
        </authorList>
    </citation>
    <scope>NUCLEOTIDE SEQUENCE [LARGE SCALE GENOMIC DNA]</scope>
    <source>
        <strain evidence="2">G4</strain>
        <tissue evidence="2">Muscle</tissue>
    </source>
</reference>
<keyword evidence="3" id="KW-1185">Reference proteome</keyword>
<dbReference type="EMBL" id="JBHFQA010000010">
    <property type="protein sequence ID" value="KAL2092619.1"/>
    <property type="molecule type" value="Genomic_DNA"/>
</dbReference>
<dbReference type="Proteomes" id="UP001591681">
    <property type="component" value="Unassembled WGS sequence"/>
</dbReference>
<comment type="caution">
    <text evidence="2">The sequence shown here is derived from an EMBL/GenBank/DDBJ whole genome shotgun (WGS) entry which is preliminary data.</text>
</comment>
<feature type="compositionally biased region" description="Basic and acidic residues" evidence="1">
    <location>
        <begin position="429"/>
        <end position="452"/>
    </location>
</feature>
<evidence type="ECO:0000256" key="1">
    <source>
        <dbReference type="SAM" id="MobiDB-lite"/>
    </source>
</evidence>
<dbReference type="AlphaFoldDB" id="A0ABD1K0G0"/>
<protein>
    <submittedName>
        <fullName evidence="2">Uncharacterized protein</fullName>
    </submittedName>
</protein>
<feature type="compositionally biased region" description="Low complexity" evidence="1">
    <location>
        <begin position="1219"/>
        <end position="1229"/>
    </location>
</feature>
<organism evidence="2 3">
    <name type="scientific">Coilia grayii</name>
    <name type="common">Gray's grenadier anchovy</name>
    <dbReference type="NCBI Taxonomy" id="363190"/>
    <lineage>
        <taxon>Eukaryota</taxon>
        <taxon>Metazoa</taxon>
        <taxon>Chordata</taxon>
        <taxon>Craniata</taxon>
        <taxon>Vertebrata</taxon>
        <taxon>Euteleostomi</taxon>
        <taxon>Actinopterygii</taxon>
        <taxon>Neopterygii</taxon>
        <taxon>Teleostei</taxon>
        <taxon>Clupei</taxon>
        <taxon>Clupeiformes</taxon>
        <taxon>Clupeoidei</taxon>
        <taxon>Engraulidae</taxon>
        <taxon>Coilinae</taxon>
        <taxon>Coilia</taxon>
    </lineage>
</organism>
<evidence type="ECO:0000313" key="3">
    <source>
        <dbReference type="Proteomes" id="UP001591681"/>
    </source>
</evidence>
<feature type="region of interest" description="Disordered" evidence="1">
    <location>
        <begin position="266"/>
        <end position="308"/>
    </location>
</feature>
<gene>
    <name evidence="2" type="ORF">ACEWY4_012417</name>
</gene>
<feature type="region of interest" description="Disordered" evidence="1">
    <location>
        <begin position="1121"/>
        <end position="1146"/>
    </location>
</feature>
<accession>A0ABD1K0G0</accession>
<feature type="compositionally biased region" description="Polar residues" evidence="1">
    <location>
        <begin position="109"/>
        <end position="123"/>
    </location>
</feature>
<feature type="region of interest" description="Disordered" evidence="1">
    <location>
        <begin position="1219"/>
        <end position="1241"/>
    </location>
</feature>
<name>A0ABD1K0G0_9TELE</name>
<feature type="region of interest" description="Disordered" evidence="1">
    <location>
        <begin position="1"/>
        <end position="25"/>
    </location>
</feature>
<feature type="region of interest" description="Disordered" evidence="1">
    <location>
        <begin position="109"/>
        <end position="174"/>
    </location>
</feature>
<feature type="region of interest" description="Disordered" evidence="1">
    <location>
        <begin position="404"/>
        <end position="458"/>
    </location>
</feature>